<feature type="region of interest" description="Disordered" evidence="1">
    <location>
        <begin position="96"/>
        <end position="146"/>
    </location>
</feature>
<feature type="region of interest" description="Disordered" evidence="1">
    <location>
        <begin position="31"/>
        <end position="73"/>
    </location>
</feature>
<dbReference type="eggNOG" id="ENOG5030PSS">
    <property type="taxonomic scope" value="Bacteria"/>
</dbReference>
<gene>
    <name evidence="2" type="ORF">GEMMAAP_16125</name>
</gene>
<dbReference type="AlphaFoldDB" id="A0A143BLM1"/>
<accession>A0A143BLM1</accession>
<reference evidence="2 3" key="1">
    <citation type="journal article" date="2014" name="Proc. Natl. Acad. Sci. U.S.A.">
        <title>Functional type 2 photosynthetic reaction centers found in the rare bacterial phylum Gemmatimonadetes.</title>
        <authorList>
            <person name="Zeng Y."/>
            <person name="Feng F."/>
            <person name="Medova H."/>
            <person name="Dean J."/>
            <person name="Koblizek M."/>
        </authorList>
    </citation>
    <scope>NUCLEOTIDE SEQUENCE [LARGE SCALE GENOMIC DNA]</scope>
    <source>
        <strain evidence="2 3">AP64</strain>
    </source>
</reference>
<feature type="compositionally biased region" description="Gly residues" evidence="1">
    <location>
        <begin position="126"/>
        <end position="146"/>
    </location>
</feature>
<name>A0A143BLM1_9BACT</name>
<evidence type="ECO:0000313" key="3">
    <source>
        <dbReference type="Proteomes" id="UP000076404"/>
    </source>
</evidence>
<evidence type="ECO:0000313" key="2">
    <source>
        <dbReference type="EMBL" id="AMW05908.1"/>
    </source>
</evidence>
<reference evidence="2 3" key="2">
    <citation type="journal article" date="2016" name="Environ. Microbiol. Rep.">
        <title>Metagenomic evidence for the presence of phototrophic Gemmatimonadetes bacteria in diverse environments.</title>
        <authorList>
            <person name="Zeng Y."/>
            <person name="Baumbach J."/>
            <person name="Barbosa E.G."/>
            <person name="Azevedo V."/>
            <person name="Zhang C."/>
            <person name="Koblizek M."/>
        </authorList>
    </citation>
    <scope>NUCLEOTIDE SEQUENCE [LARGE SCALE GENOMIC DNA]</scope>
    <source>
        <strain evidence="2 3">AP64</strain>
    </source>
</reference>
<proteinExistence type="predicted"/>
<sequence length="219" mass="21971">MLACGGERDQGVMTADLERDLQLAVQARPPQTAVVSALEGGPTNAPSGTNRGRRDAVPTPRRMPRPTPQAEVQEVAATPQLEEAAAPAVAVSDVLEPTPAPIPEPAIHAPSPDPEVGISTARGPSAGHGDGEGQGEAGAGTGRRGGGWGTLIGVIIRGGSAGVDNCEEHDRRRAGRNGRRGGVITVGEVMGGARGGVLGGAIGGVIANGGGVRPTFPRY</sequence>
<dbReference type="EMBL" id="CP011454">
    <property type="protein sequence ID" value="AMW05908.1"/>
    <property type="molecule type" value="Genomic_DNA"/>
</dbReference>
<dbReference type="Proteomes" id="UP000076404">
    <property type="component" value="Chromosome"/>
</dbReference>
<organism evidence="2 3">
    <name type="scientific">Gemmatimonas phototrophica</name>
    <dbReference type="NCBI Taxonomy" id="1379270"/>
    <lineage>
        <taxon>Bacteria</taxon>
        <taxon>Pseudomonadati</taxon>
        <taxon>Gemmatimonadota</taxon>
        <taxon>Gemmatimonadia</taxon>
        <taxon>Gemmatimonadales</taxon>
        <taxon>Gemmatimonadaceae</taxon>
        <taxon>Gemmatimonas</taxon>
    </lineage>
</organism>
<dbReference type="KEGG" id="gph:GEMMAAP_16125"/>
<protein>
    <submittedName>
        <fullName evidence="2">Uncharacterized protein</fullName>
    </submittedName>
</protein>
<keyword evidence="3" id="KW-1185">Reference proteome</keyword>
<evidence type="ECO:0000256" key="1">
    <source>
        <dbReference type="SAM" id="MobiDB-lite"/>
    </source>
</evidence>